<dbReference type="InterPro" id="IPR039426">
    <property type="entry name" value="TonB-dep_rcpt-like"/>
</dbReference>
<dbReference type="Proteomes" id="UP000625283">
    <property type="component" value="Unassembled WGS sequence"/>
</dbReference>
<dbReference type="InterPro" id="IPR012910">
    <property type="entry name" value="Plug_dom"/>
</dbReference>
<organism evidence="10 11">
    <name type="scientific">Sphingobacterium faecale</name>
    <dbReference type="NCBI Taxonomy" id="2803775"/>
    <lineage>
        <taxon>Bacteria</taxon>
        <taxon>Pseudomonadati</taxon>
        <taxon>Bacteroidota</taxon>
        <taxon>Sphingobacteriia</taxon>
        <taxon>Sphingobacteriales</taxon>
        <taxon>Sphingobacteriaceae</taxon>
        <taxon>Sphingobacterium</taxon>
    </lineage>
</organism>
<dbReference type="InterPro" id="IPR023997">
    <property type="entry name" value="TonB-dep_OMP_SusC/RagA_CS"/>
</dbReference>
<dbReference type="InterPro" id="IPR037066">
    <property type="entry name" value="Plug_dom_sf"/>
</dbReference>
<evidence type="ECO:0000313" key="10">
    <source>
        <dbReference type="EMBL" id="MBL1410069.1"/>
    </source>
</evidence>
<dbReference type="Gene3D" id="2.40.170.20">
    <property type="entry name" value="TonB-dependent receptor, beta-barrel domain"/>
    <property type="match status" value="1"/>
</dbReference>
<dbReference type="Pfam" id="PF07715">
    <property type="entry name" value="Plug"/>
    <property type="match status" value="1"/>
</dbReference>
<gene>
    <name evidence="10" type="ORF">JKG61_15045</name>
</gene>
<evidence type="ECO:0000256" key="6">
    <source>
        <dbReference type="ARBA" id="ARBA00023237"/>
    </source>
</evidence>
<keyword evidence="5 7" id="KW-0472">Membrane</keyword>
<feature type="domain" description="TonB-dependent receptor plug" evidence="9">
    <location>
        <begin position="116"/>
        <end position="221"/>
    </location>
</feature>
<comment type="similarity">
    <text evidence="7">Belongs to the TonB-dependent receptor family.</text>
</comment>
<evidence type="ECO:0000256" key="3">
    <source>
        <dbReference type="ARBA" id="ARBA00022452"/>
    </source>
</evidence>
<evidence type="ECO:0000256" key="5">
    <source>
        <dbReference type="ARBA" id="ARBA00023136"/>
    </source>
</evidence>
<proteinExistence type="inferred from homology"/>
<dbReference type="Pfam" id="PF13715">
    <property type="entry name" value="CarbopepD_reg_2"/>
    <property type="match status" value="1"/>
</dbReference>
<dbReference type="RefSeq" id="WP_202103777.1">
    <property type="nucleotide sequence ID" value="NZ_JAERTY010000008.1"/>
</dbReference>
<evidence type="ECO:0000256" key="8">
    <source>
        <dbReference type="SAM" id="SignalP"/>
    </source>
</evidence>
<keyword evidence="3 7" id="KW-1134">Transmembrane beta strand</keyword>
<dbReference type="Gene3D" id="2.60.40.1120">
    <property type="entry name" value="Carboxypeptidase-like, regulatory domain"/>
    <property type="match status" value="1"/>
</dbReference>
<dbReference type="NCBIfam" id="TIGR04057">
    <property type="entry name" value="SusC_RagA_signa"/>
    <property type="match status" value="1"/>
</dbReference>
<comment type="subcellular location">
    <subcellularLocation>
        <location evidence="1 7">Cell outer membrane</location>
        <topology evidence="1 7">Multi-pass membrane protein</topology>
    </subcellularLocation>
</comment>
<dbReference type="SUPFAM" id="SSF49464">
    <property type="entry name" value="Carboxypeptidase regulatory domain-like"/>
    <property type="match status" value="1"/>
</dbReference>
<protein>
    <submittedName>
        <fullName evidence="10">SusC/RagA family TonB-linked outer membrane protein</fullName>
    </submittedName>
</protein>
<dbReference type="InterPro" id="IPR008969">
    <property type="entry name" value="CarboxyPept-like_regulatory"/>
</dbReference>
<keyword evidence="6 7" id="KW-0998">Cell outer membrane</keyword>
<dbReference type="Gene3D" id="2.170.130.10">
    <property type="entry name" value="TonB-dependent receptor, plug domain"/>
    <property type="match status" value="1"/>
</dbReference>
<dbReference type="PROSITE" id="PS52016">
    <property type="entry name" value="TONB_DEPENDENT_REC_3"/>
    <property type="match status" value="1"/>
</dbReference>
<evidence type="ECO:0000256" key="2">
    <source>
        <dbReference type="ARBA" id="ARBA00022448"/>
    </source>
</evidence>
<dbReference type="NCBIfam" id="TIGR04056">
    <property type="entry name" value="OMP_RagA_SusC"/>
    <property type="match status" value="1"/>
</dbReference>
<sequence>MKSIISFITLFAAVNLLFAQSANYKSTVIDANTKEPLGNATVHLKIGNTTVMTDTNGSFEITANPSDSLIFTSIGYQTSIIAVKQLDEMKFITLKRETKDIAAIDVISTGYQQLPKNRATGSFQQVNNELFNRSVSTNVLDRLENVVSGLMFNRGDASNTDAFLIRGRSTITADAQPLIVLDDFPYDGDLQNINPNTIESVTVLRDAASASIWGARAANGVIVITTKRGKNLHPKVQLSTNVTFRGKPDLSNVSVMTSADRIEWEKNLYQSGYYQSAEAGNTLSSRTVAIPEAVELMIANPADLQERLDKLAGQNVYDDISKYFYRSSVNQQHNISVSGNASNLSYMFSTGYDKNLESLVGTSYDRISLRSSNQYRFNERLKAEASILYTQSRQISGGNDGMNIGSFNNGVSPYARVVDDNGNGLPYYHIHRKPFLDTVGNGSLQDWLYRPYDEIKLRSNTDKVRDMLLNTGLQYTFWDGLTAEIKYQYQNQLGNMREVNSPDAYNSRYMINRFSQINANGSVNYIVPTGGTIQSNSSEVQSHQGRAQLNYSKNWALKHDVNAIAGYEIRSRVTTGESYFRYGYDEEFASVNPIVDLVTWYPMLDNDNTMQIPSGVNNVRKYTDNFLSYYFNGAYSYDNRYTISASLRKDEANLFGVNANMKGTPLWSIGGAWTVSNEPFFNQFFLPYLKIRTTYGVNGNISRLASANTVTLRLAGGATHGYPTQSIMSPPNKNLRWEKVKVFNIGLDFGTKNNRISGTIEYYNKHADDLLAQTPTDPTLGFSNVYANIASMIGKGLDASLNSINIKSSAFDWQTTFLYSYAKNEVTDYYMPVSNMGSTYLIDLSSITPVIGNPLFSAYSYIWAGLNPQTGSPQILVDGEVREDYNSIYNTMPLEKLQYHGSIQPTHYGALRNTFGYRNFGFSFNISYKFGYYFRTASVYNSGLVASWTGHGDFSKRWQKKGDELTTHVPSMLYPAEPLRDNVYRYSSLHIHRADNIRLEDFNLYYDFIPKKSKSLEKIRVFMYMSDLGALWYANKADIDPYYNNVPLQRRRISLGANINF</sequence>
<dbReference type="InterPro" id="IPR036942">
    <property type="entry name" value="Beta-barrel_TonB_sf"/>
</dbReference>
<feature type="chain" id="PRO_5047328869" evidence="8">
    <location>
        <begin position="22"/>
        <end position="1061"/>
    </location>
</feature>
<dbReference type="SUPFAM" id="SSF56935">
    <property type="entry name" value="Porins"/>
    <property type="match status" value="1"/>
</dbReference>
<comment type="caution">
    <text evidence="10">The sequence shown here is derived from an EMBL/GenBank/DDBJ whole genome shotgun (WGS) entry which is preliminary data.</text>
</comment>
<accession>A0ABS1R694</accession>
<keyword evidence="4 7" id="KW-0812">Transmembrane</keyword>
<dbReference type="EMBL" id="JAERTY010000008">
    <property type="protein sequence ID" value="MBL1410069.1"/>
    <property type="molecule type" value="Genomic_DNA"/>
</dbReference>
<evidence type="ECO:0000256" key="7">
    <source>
        <dbReference type="PROSITE-ProRule" id="PRU01360"/>
    </source>
</evidence>
<keyword evidence="2 7" id="KW-0813">Transport</keyword>
<evidence type="ECO:0000313" key="11">
    <source>
        <dbReference type="Proteomes" id="UP000625283"/>
    </source>
</evidence>
<evidence type="ECO:0000259" key="9">
    <source>
        <dbReference type="Pfam" id="PF07715"/>
    </source>
</evidence>
<evidence type="ECO:0000256" key="1">
    <source>
        <dbReference type="ARBA" id="ARBA00004571"/>
    </source>
</evidence>
<feature type="signal peptide" evidence="8">
    <location>
        <begin position="1"/>
        <end position="21"/>
    </location>
</feature>
<dbReference type="InterPro" id="IPR023996">
    <property type="entry name" value="TonB-dep_OMP_SusC/RagA"/>
</dbReference>
<name>A0ABS1R694_9SPHI</name>
<evidence type="ECO:0000256" key="4">
    <source>
        <dbReference type="ARBA" id="ARBA00022692"/>
    </source>
</evidence>
<reference evidence="10 11" key="1">
    <citation type="submission" date="2021-01" db="EMBL/GenBank/DDBJ databases">
        <title>C459-1 draft genome sequence.</title>
        <authorList>
            <person name="Zhang X.-F."/>
        </authorList>
    </citation>
    <scope>NUCLEOTIDE SEQUENCE [LARGE SCALE GENOMIC DNA]</scope>
    <source>
        <strain evidence="11">C459-1</strain>
    </source>
</reference>
<keyword evidence="11" id="KW-1185">Reference proteome</keyword>
<keyword evidence="8" id="KW-0732">Signal</keyword>